<feature type="transmembrane region" description="Helical" evidence="2">
    <location>
        <begin position="142"/>
        <end position="165"/>
    </location>
</feature>
<evidence type="ECO:0000256" key="1">
    <source>
        <dbReference type="SAM" id="MobiDB-lite"/>
    </source>
</evidence>
<dbReference type="Proteomes" id="UP000292003">
    <property type="component" value="Unassembled WGS sequence"/>
</dbReference>
<keyword evidence="2" id="KW-0472">Membrane</keyword>
<evidence type="ECO:0008006" key="5">
    <source>
        <dbReference type="Google" id="ProtNLM"/>
    </source>
</evidence>
<feature type="transmembrane region" description="Helical" evidence="2">
    <location>
        <begin position="270"/>
        <end position="289"/>
    </location>
</feature>
<dbReference type="AlphaFoldDB" id="A0A4Q7J3G3"/>
<keyword evidence="2" id="KW-1133">Transmembrane helix</keyword>
<keyword evidence="2" id="KW-0812">Transmembrane</keyword>
<feature type="transmembrane region" description="Helical" evidence="2">
    <location>
        <begin position="29"/>
        <end position="50"/>
    </location>
</feature>
<feature type="transmembrane region" description="Helical" evidence="2">
    <location>
        <begin position="301"/>
        <end position="318"/>
    </location>
</feature>
<evidence type="ECO:0000256" key="2">
    <source>
        <dbReference type="SAM" id="Phobius"/>
    </source>
</evidence>
<gene>
    <name evidence="3" type="ORF">EWH70_23275</name>
</gene>
<feature type="transmembrane region" description="Helical" evidence="2">
    <location>
        <begin position="91"/>
        <end position="109"/>
    </location>
</feature>
<feature type="transmembrane region" description="Helical" evidence="2">
    <location>
        <begin position="330"/>
        <end position="348"/>
    </location>
</feature>
<evidence type="ECO:0000313" key="4">
    <source>
        <dbReference type="Proteomes" id="UP000292003"/>
    </source>
</evidence>
<feature type="region of interest" description="Disordered" evidence="1">
    <location>
        <begin position="1"/>
        <end position="22"/>
    </location>
</feature>
<organism evidence="3 4">
    <name type="scientific">Amycolatopsis suaedae</name>
    <dbReference type="NCBI Taxonomy" id="2510978"/>
    <lineage>
        <taxon>Bacteria</taxon>
        <taxon>Bacillati</taxon>
        <taxon>Actinomycetota</taxon>
        <taxon>Actinomycetes</taxon>
        <taxon>Pseudonocardiales</taxon>
        <taxon>Pseudonocardiaceae</taxon>
        <taxon>Amycolatopsis</taxon>
    </lineage>
</organism>
<comment type="caution">
    <text evidence="3">The sequence shown here is derived from an EMBL/GenBank/DDBJ whole genome shotgun (WGS) entry which is preliminary data.</text>
</comment>
<feature type="transmembrane region" description="Helical" evidence="2">
    <location>
        <begin position="177"/>
        <end position="195"/>
    </location>
</feature>
<reference evidence="3 4" key="1">
    <citation type="submission" date="2019-02" db="EMBL/GenBank/DDBJ databases">
        <title>Draft genome sequence of Amycolatopsis sp. 8-3EHSu isolated from roots of Suaeda maritima.</title>
        <authorList>
            <person name="Duangmal K."/>
            <person name="Chantavorakit T."/>
        </authorList>
    </citation>
    <scope>NUCLEOTIDE SEQUENCE [LARGE SCALE GENOMIC DNA]</scope>
    <source>
        <strain evidence="3 4">8-3EHSu</strain>
    </source>
</reference>
<feature type="transmembrane region" description="Helical" evidence="2">
    <location>
        <begin position="239"/>
        <end position="258"/>
    </location>
</feature>
<feature type="transmembrane region" description="Helical" evidence="2">
    <location>
        <begin position="207"/>
        <end position="227"/>
    </location>
</feature>
<sequence length="356" mass="38004">MTQQLTVPPSRGQDPHEPGRPGRSWRDRLIWWAPVVGLLFLAPFCAEFLSGYQGSVLNPIGLLIGVLLVTPLYGSAALLIREFTRRAGRGWPTMLLLGAAFGLVQAGLIDQALFNHGSFADGPYWQTLHTIIPGVEIDANQLMTFVGGHMLVSFAAPIAVVEALAPTRAAKPWLGRRGLVVVVLMYLAAAGYYLVDFVIAPEFRARPVQLIATGVTALLLAAAAFLVPRLRTRSRGRAPWPVLVALLATAAHTVFMVIRDPGSPGKWAWSSIAIAVAALALLGAVTLICSTRPGWTPAHTLAAAGPALVVYAALAFAVDPNGTFSTTKYLANVLNLAIVLALLGWGYLRTSRAARH</sequence>
<feature type="transmembrane region" description="Helical" evidence="2">
    <location>
        <begin position="56"/>
        <end position="79"/>
    </location>
</feature>
<keyword evidence="4" id="KW-1185">Reference proteome</keyword>
<dbReference type="EMBL" id="SFCC01000012">
    <property type="protein sequence ID" value="RZQ61328.1"/>
    <property type="molecule type" value="Genomic_DNA"/>
</dbReference>
<proteinExistence type="predicted"/>
<evidence type="ECO:0000313" key="3">
    <source>
        <dbReference type="EMBL" id="RZQ61328.1"/>
    </source>
</evidence>
<accession>A0A4Q7J3G3</accession>
<dbReference type="OrthoDB" id="8478704at2"/>
<dbReference type="RefSeq" id="WP_130477630.1">
    <property type="nucleotide sequence ID" value="NZ_SFCC01000012.1"/>
</dbReference>
<protein>
    <recommendedName>
        <fullName evidence="5">DUF998 domain-containing protein</fullName>
    </recommendedName>
</protein>
<feature type="compositionally biased region" description="Basic and acidic residues" evidence="1">
    <location>
        <begin position="13"/>
        <end position="22"/>
    </location>
</feature>
<name>A0A4Q7J3G3_9PSEU</name>